<organism evidence="2 3">
    <name type="scientific">Kribbella flavida (strain DSM 17836 / JCM 10339 / NBRC 14399)</name>
    <dbReference type="NCBI Taxonomy" id="479435"/>
    <lineage>
        <taxon>Bacteria</taxon>
        <taxon>Bacillati</taxon>
        <taxon>Actinomycetota</taxon>
        <taxon>Actinomycetes</taxon>
        <taxon>Propionibacteriales</taxon>
        <taxon>Kribbellaceae</taxon>
        <taxon>Kribbella</taxon>
    </lineage>
</organism>
<name>D2PQN7_KRIFD</name>
<accession>D2PQN7</accession>
<dbReference type="Proteomes" id="UP000007967">
    <property type="component" value="Chromosome"/>
</dbReference>
<reference evidence="2 3" key="2">
    <citation type="journal article" date="2010" name="Stand. Genomic Sci.">
        <title>Complete genome sequence of Kribbella flavida type strain (IFO 14399).</title>
        <authorList>
            <person name="Pukall R."/>
            <person name="Lapidus A."/>
            <person name="Glavina Del Rio T."/>
            <person name="Copeland A."/>
            <person name="Tice H."/>
            <person name="Cheng J.-F."/>
            <person name="Lucas S."/>
            <person name="Chen F."/>
            <person name="Nolan M."/>
            <person name="LaButti K."/>
            <person name="Pati A."/>
            <person name="Ivanova N."/>
            <person name="Mavrommatis K."/>
            <person name="Mikhailova N."/>
            <person name="Pitluck S."/>
            <person name="Bruce D."/>
            <person name="Goodwin L."/>
            <person name="Land M."/>
            <person name="Hauser L."/>
            <person name="Chang Y.-J."/>
            <person name="Jeffries C.D."/>
            <person name="Chen A."/>
            <person name="Palaniappan K."/>
            <person name="Chain P."/>
            <person name="Rohde M."/>
            <person name="Goeker M."/>
            <person name="Bristow J."/>
            <person name="Eisen J.A."/>
            <person name="Markowitz V."/>
            <person name="Hugenholtz P."/>
            <person name="Kyrpides N.C."/>
            <person name="Klenk H.-P."/>
            <person name="Brettin T."/>
        </authorList>
    </citation>
    <scope>NUCLEOTIDE SEQUENCE [LARGE SCALE GENOMIC DNA]</scope>
    <source>
        <strain evidence="3">DSM 17836 / JCM 10339 / NBRC 14399</strain>
    </source>
</reference>
<dbReference type="RefSeq" id="WP_012917781.1">
    <property type="nucleotide sequence ID" value="NC_013729.1"/>
</dbReference>
<dbReference type="STRING" id="479435.Kfla_0095"/>
<dbReference type="OrthoDB" id="9997at2"/>
<dbReference type="Pfam" id="PF02811">
    <property type="entry name" value="PHP"/>
    <property type="match status" value="1"/>
</dbReference>
<dbReference type="HOGENOM" id="CLU_021963_0_0_11"/>
<dbReference type="eggNOG" id="COG1387">
    <property type="taxonomic scope" value="Bacteria"/>
</dbReference>
<dbReference type="InterPro" id="IPR004013">
    <property type="entry name" value="PHP_dom"/>
</dbReference>
<keyword evidence="3" id="KW-1185">Reference proteome</keyword>
<dbReference type="InterPro" id="IPR006311">
    <property type="entry name" value="TAT_signal"/>
</dbReference>
<evidence type="ECO:0000313" key="3">
    <source>
        <dbReference type="Proteomes" id="UP000007967"/>
    </source>
</evidence>
<dbReference type="SMART" id="SM00481">
    <property type="entry name" value="POLIIIAc"/>
    <property type="match status" value="1"/>
</dbReference>
<dbReference type="InterPro" id="IPR016195">
    <property type="entry name" value="Pol/histidinol_Pase-like"/>
</dbReference>
<protein>
    <submittedName>
        <fullName evidence="2">PHP domain protein</fullName>
    </submittedName>
</protein>
<evidence type="ECO:0000259" key="1">
    <source>
        <dbReference type="SMART" id="SM00481"/>
    </source>
</evidence>
<dbReference type="CDD" id="cd07432">
    <property type="entry name" value="PHP_HisPPase"/>
    <property type="match status" value="1"/>
</dbReference>
<dbReference type="KEGG" id="kfl:Kfla_0095"/>
<dbReference type="AlphaFoldDB" id="D2PQN7"/>
<dbReference type="SUPFAM" id="SSF89550">
    <property type="entry name" value="PHP domain-like"/>
    <property type="match status" value="1"/>
</dbReference>
<dbReference type="PROSITE" id="PS51318">
    <property type="entry name" value="TAT"/>
    <property type="match status" value="1"/>
</dbReference>
<dbReference type="InterPro" id="IPR003141">
    <property type="entry name" value="Pol/His_phosphatase_N"/>
</dbReference>
<evidence type="ECO:0000313" key="2">
    <source>
        <dbReference type="EMBL" id="ADB29224.1"/>
    </source>
</evidence>
<gene>
    <name evidence="2" type="ordered locus">Kfla_0095</name>
</gene>
<feature type="domain" description="Polymerase/histidinol phosphatase N-terminal" evidence="1">
    <location>
        <begin position="71"/>
        <end position="146"/>
    </location>
</feature>
<dbReference type="EMBL" id="CP001736">
    <property type="protein sequence ID" value="ADB29224.1"/>
    <property type="molecule type" value="Genomic_DNA"/>
</dbReference>
<proteinExistence type="predicted"/>
<dbReference type="GO" id="GO:0003824">
    <property type="term" value="F:catalytic activity"/>
    <property type="evidence" value="ECO:0007669"/>
    <property type="project" value="InterPro"/>
</dbReference>
<sequence length="553" mass="59961">MTSGQQLPEWADPGVPEQALDAQGVSRRGMLRGAGLLGAGLAAGAVAGGTSEAAATGTASSGDPELVWLVGDHHVHSRYSHDAKYGFGQLAQRGAQFGLDWMAFTEHSNVGHADKGAVAEHAEVVNARAENPRMLIFQGLEWYIPAAEHGTVLVAPGPNDVALLQAFERQYDGKLTNRSGNTAENEQYAVQALRWLAEQKRSGYVDDVLVLANHPLRLGIDSPHELRAWRDTGICIGMEGAPGAQGDAEPAWVAHRGATNAQRGEYVNAPGAGSHPGYPADAYRTYGGFDWATATVGGLWDSLLAEGRLFSITSNSDNHRTIWDTWKDGEFPPGQNFDSLGWKPAPTDSGVPQAGSDFWPGQFSRTHVGVTRYSYLDVMAGLRAGRVWVDHGQLVDGLDVRLTTAGSRQRGVTLGGRLKVRRGERLELRVTVTSATRPNFHGILPRLAHLDVIRGLVTGPAADRDSWKAPDTRVVEQLDVRRKTGTYTLRIPLGRAERSHYLRLRGSDGRRNGPGYLGRAIDPAGPIQHPVNDGDPWLDTWLYTNPVFVDVQR</sequence>
<dbReference type="Gene3D" id="3.20.20.140">
    <property type="entry name" value="Metal-dependent hydrolases"/>
    <property type="match status" value="1"/>
</dbReference>
<reference evidence="3" key="1">
    <citation type="submission" date="2009-09" db="EMBL/GenBank/DDBJ databases">
        <title>The complete genome of Kribbella flavida DSM 17836.</title>
        <authorList>
            <consortium name="US DOE Joint Genome Institute (JGI-PGF)"/>
            <person name="Lucas S."/>
            <person name="Copeland A."/>
            <person name="Lapidus A."/>
            <person name="Glavina del Rio T."/>
            <person name="Dalin E."/>
            <person name="Tice H."/>
            <person name="Bruce D."/>
            <person name="Goodwin L."/>
            <person name="Pitluck S."/>
            <person name="Kyrpides N."/>
            <person name="Mavromatis K."/>
            <person name="Ivanova N."/>
            <person name="Saunders E."/>
            <person name="Brettin T."/>
            <person name="Detter J.C."/>
            <person name="Han C."/>
            <person name="Larimer F."/>
            <person name="Land M."/>
            <person name="Hauser L."/>
            <person name="Markowitz V."/>
            <person name="Cheng J.-F."/>
            <person name="Hugenholtz P."/>
            <person name="Woyke T."/>
            <person name="Wu D."/>
            <person name="Pukall R."/>
            <person name="Klenk H.-P."/>
            <person name="Eisen J.A."/>
        </authorList>
    </citation>
    <scope>NUCLEOTIDE SEQUENCE [LARGE SCALE GENOMIC DNA]</scope>
    <source>
        <strain evidence="3">DSM 17836 / JCM 10339 / NBRC 14399</strain>
    </source>
</reference>